<evidence type="ECO:0000259" key="4">
    <source>
        <dbReference type="PROSITE" id="PS50943"/>
    </source>
</evidence>
<keyword evidence="6" id="KW-1185">Reference proteome</keyword>
<dbReference type="PROSITE" id="PS50943">
    <property type="entry name" value="HTH_CROC1"/>
    <property type="match status" value="1"/>
</dbReference>
<name>H7EJ22_9SPIR</name>
<dbReference type="SMART" id="SM00530">
    <property type="entry name" value="HTH_XRE"/>
    <property type="match status" value="1"/>
</dbReference>
<dbReference type="Gene3D" id="1.10.260.40">
    <property type="entry name" value="lambda repressor-like DNA-binding domains"/>
    <property type="match status" value="1"/>
</dbReference>
<dbReference type="Pfam" id="PF01381">
    <property type="entry name" value="HTH_3"/>
    <property type="match status" value="1"/>
</dbReference>
<evidence type="ECO:0000256" key="1">
    <source>
        <dbReference type="ARBA" id="ARBA00023015"/>
    </source>
</evidence>
<dbReference type="GO" id="GO:0003677">
    <property type="term" value="F:DNA binding"/>
    <property type="evidence" value="ECO:0007669"/>
    <property type="project" value="UniProtKB-KW"/>
</dbReference>
<evidence type="ECO:0000313" key="6">
    <source>
        <dbReference type="Proteomes" id="UP000003571"/>
    </source>
</evidence>
<dbReference type="eggNOG" id="COG2944">
    <property type="taxonomic scope" value="Bacteria"/>
</dbReference>
<dbReference type="InterPro" id="IPR052359">
    <property type="entry name" value="HTH-type_reg/antitoxin"/>
</dbReference>
<dbReference type="PATRIC" id="fig|907348.3.peg.835"/>
<keyword evidence="3" id="KW-0804">Transcription</keyword>
<dbReference type="PANTHER" id="PTHR36511:SF3">
    <property type="entry name" value="ANTITOXIN HIGA-2"/>
    <property type="match status" value="1"/>
</dbReference>
<evidence type="ECO:0000256" key="3">
    <source>
        <dbReference type="ARBA" id="ARBA00023163"/>
    </source>
</evidence>
<dbReference type="Proteomes" id="UP000003571">
    <property type="component" value="Unassembled WGS sequence"/>
</dbReference>
<dbReference type="OrthoDB" id="9813152at2"/>
<proteinExistence type="predicted"/>
<feature type="domain" description="HTH cro/C1-type" evidence="4">
    <location>
        <begin position="46"/>
        <end position="81"/>
    </location>
</feature>
<reference evidence="5 6" key="1">
    <citation type="submission" date="2011-09" db="EMBL/GenBank/DDBJ databases">
        <title>The draft genome of Treponema saccharophilum DSM 2985.</title>
        <authorList>
            <consortium name="US DOE Joint Genome Institute (JGI-PGF)"/>
            <person name="Lucas S."/>
            <person name="Copeland A."/>
            <person name="Lapidus A."/>
            <person name="Glavina del Rio T."/>
            <person name="Dalin E."/>
            <person name="Tice H."/>
            <person name="Bruce D."/>
            <person name="Goodwin L."/>
            <person name="Pitluck S."/>
            <person name="Peters L."/>
            <person name="Kyrpides N."/>
            <person name="Mavromatis K."/>
            <person name="Ivanova N."/>
            <person name="Markowitz V."/>
            <person name="Cheng J.-F."/>
            <person name="Hugenholtz P."/>
            <person name="Woyke T."/>
            <person name="Wu D."/>
            <person name="Gronow S."/>
            <person name="Wellnitz S."/>
            <person name="Brambilla E."/>
            <person name="Klenk H.-P."/>
            <person name="Eisen J.A."/>
        </authorList>
    </citation>
    <scope>NUCLEOTIDE SEQUENCE [LARGE SCALE GENOMIC DNA]</scope>
    <source>
        <strain evidence="5 6">DSM 2985</strain>
    </source>
</reference>
<dbReference type="RefSeq" id="WP_004266634.1">
    <property type="nucleotide sequence ID" value="NZ_AGRW01000039.1"/>
</dbReference>
<dbReference type="CDD" id="cd00093">
    <property type="entry name" value="HTH_XRE"/>
    <property type="match status" value="1"/>
</dbReference>
<protein>
    <submittedName>
        <fullName evidence="5">Transcriptional regulator, XRE family</fullName>
    </submittedName>
</protein>
<keyword evidence="1" id="KW-0805">Transcription regulation</keyword>
<sequence length="110" mass="12231">MAKNKAFTSIMAGLNESLSYAKGDESSARKVSVTVSELPSYKDVEIKEIREELNLTQKNFAFVLGVSPKTVEAWESGRNVPQGIAQRFLQMLRIGGKKMLQDFNVISVAY</sequence>
<dbReference type="InterPro" id="IPR010982">
    <property type="entry name" value="Lambda_DNA-bd_dom_sf"/>
</dbReference>
<comment type="caution">
    <text evidence="5">The sequence shown here is derived from an EMBL/GenBank/DDBJ whole genome shotgun (WGS) entry which is preliminary data.</text>
</comment>
<evidence type="ECO:0000256" key="2">
    <source>
        <dbReference type="ARBA" id="ARBA00023125"/>
    </source>
</evidence>
<dbReference type="EMBL" id="AGRW01000039">
    <property type="protein sequence ID" value="EIC02479.1"/>
    <property type="molecule type" value="Genomic_DNA"/>
</dbReference>
<evidence type="ECO:0000313" key="5">
    <source>
        <dbReference type="EMBL" id="EIC02479.1"/>
    </source>
</evidence>
<accession>H7EJ22</accession>
<dbReference type="InterPro" id="IPR001387">
    <property type="entry name" value="Cro/C1-type_HTH"/>
</dbReference>
<dbReference type="AlphaFoldDB" id="H7EJ22"/>
<dbReference type="PANTHER" id="PTHR36511">
    <property type="entry name" value="MERR FAMILY BACTERIAL REGULATORY PROTEIN"/>
    <property type="match status" value="1"/>
</dbReference>
<dbReference type="STRING" id="907348.TresaDRAFT_2121"/>
<dbReference type="SUPFAM" id="SSF47413">
    <property type="entry name" value="lambda repressor-like DNA-binding domains"/>
    <property type="match status" value="1"/>
</dbReference>
<organism evidence="5 6">
    <name type="scientific">Treponema saccharophilum DSM 2985</name>
    <dbReference type="NCBI Taxonomy" id="907348"/>
    <lineage>
        <taxon>Bacteria</taxon>
        <taxon>Pseudomonadati</taxon>
        <taxon>Spirochaetota</taxon>
        <taxon>Spirochaetia</taxon>
        <taxon>Spirochaetales</taxon>
        <taxon>Treponemataceae</taxon>
        <taxon>Treponema</taxon>
    </lineage>
</organism>
<gene>
    <name evidence="5" type="ORF">TresaDRAFT_2121</name>
</gene>
<keyword evidence="2" id="KW-0238">DNA-binding</keyword>